<organism evidence="1">
    <name type="scientific">Helicobacter salomonis</name>
    <dbReference type="NCBI Taxonomy" id="56878"/>
    <lineage>
        <taxon>Bacteria</taxon>
        <taxon>Pseudomonadati</taxon>
        <taxon>Campylobacterota</taxon>
        <taxon>Epsilonproteobacteria</taxon>
        <taxon>Campylobacterales</taxon>
        <taxon>Helicobacteraceae</taxon>
        <taxon>Helicobacter</taxon>
    </lineage>
</organism>
<evidence type="ECO:0000313" key="1">
    <source>
        <dbReference type="EMBL" id="SFZ72953.1"/>
    </source>
</evidence>
<name>A0A1M4NIQ2_9HELI</name>
<gene>
    <name evidence="1" type="primary">omp395</name>
</gene>
<dbReference type="RefSeq" id="WP_104732384.1">
    <property type="nucleotide sequence ID" value="NZ_FZMA01000019.1"/>
</dbReference>
<protein>
    <submittedName>
        <fullName evidence="1">OMP395</fullName>
    </submittedName>
</protein>
<dbReference type="InterPro" id="IPR002718">
    <property type="entry name" value="OMP_Helicobacter"/>
</dbReference>
<dbReference type="PRINTS" id="PR01776">
    <property type="entry name" value="HPOMPFAMILY"/>
</dbReference>
<reference evidence="1" key="1">
    <citation type="submission" date="2016-11" db="EMBL/GenBank/DDBJ databases">
        <title>Proteomic and phylogenetic analysis of the outer membrane protein repertoire of gastric Helicobacter species.</title>
        <authorList>
            <person name="Joosten M."/>
        </authorList>
    </citation>
    <scope>NUCLEOTIDE SEQUENCE</scope>
    <source>
        <strain evidence="1">KokIII</strain>
    </source>
</reference>
<sequence length="464" mass="51066">MNKTTLNALSWIGIGLGSLGAESNGFYTDMGFEFSRVQTIERSNTPASLASLDSNAKTSILYSLFKPGASKESIAAAAHQIGIVEGLVKNSGCASKGCLVSNAQMQNFLDATTDAASMSLAISALLAVLKDVGATYNGAAISSENIGNVLYDYMSRNGVTDGTLHSIRIPFSSIIDVPRRLTPREIRPIRSSLYWLFSPIGRANASSLMNNFAGHLYEQDSFANPTVFKAMLASAARIQQAQTALNGVLKSDLNNMKTSEPQKLRELLSYYQELDISPATPTLGILKQFINMGSNDGNMYGVNIQFGFKHFFGAKRRFGLRYYEYFSYQHGNNHLNGALNNFIYGVGIDMLWNFFESTNETFTTGFFTGLIFAGSSWLVQGSNNWQVLADNVEDLGGSAHLRKTFFQLPINVGLRTNIGKEGFEIGMRFPVINNTYFRGTIGGFSETLTYKTQMSVFFNWVHNF</sequence>
<proteinExistence type="predicted"/>
<accession>A0A1M4NIQ2</accession>
<dbReference type="EMBL" id="LT633807">
    <property type="protein sequence ID" value="SFZ72953.1"/>
    <property type="molecule type" value="Genomic_DNA"/>
</dbReference>
<dbReference type="AlphaFoldDB" id="A0A1M4NIQ2"/>
<dbReference type="Pfam" id="PF01856">
    <property type="entry name" value="HP_OMP"/>
    <property type="match status" value="1"/>
</dbReference>